<evidence type="ECO:0000256" key="3">
    <source>
        <dbReference type="ARBA" id="ARBA00007941"/>
    </source>
</evidence>
<dbReference type="EC" id="1.8.7.2" evidence="4"/>
<dbReference type="Pfam" id="PF02943">
    <property type="entry name" value="FeThRed_B"/>
    <property type="match status" value="1"/>
</dbReference>
<dbReference type="GO" id="GO:0051539">
    <property type="term" value="F:4 iron, 4 sulfur cluster binding"/>
    <property type="evidence" value="ECO:0007669"/>
    <property type="project" value="UniProtKB-KW"/>
</dbReference>
<evidence type="ECO:0000256" key="4">
    <source>
        <dbReference type="ARBA" id="ARBA00012358"/>
    </source>
</evidence>
<dbReference type="Gene3D" id="3.90.460.10">
    <property type="entry name" value="Ferredoxin thioredoxin reductase catalytic beta subunit"/>
    <property type="match status" value="1"/>
</dbReference>
<dbReference type="PANTHER" id="PTHR35113:SF1">
    <property type="entry name" value="FERREDOXIN-THIOREDOXIN REDUCTASE CATALYTIC CHAIN, CHLOROPLASTIC"/>
    <property type="match status" value="1"/>
</dbReference>
<keyword evidence="10" id="KW-1015">Disulfide bond</keyword>
<comment type="caution">
    <text evidence="14">The sequence shown here is derived from an EMBL/GenBank/DDBJ whole genome shotgun (WGS) entry which is preliminary data.</text>
</comment>
<evidence type="ECO:0000256" key="8">
    <source>
        <dbReference type="ARBA" id="ARBA00023004"/>
    </source>
</evidence>
<dbReference type="GO" id="GO:0016730">
    <property type="term" value="F:oxidoreductase activity, acting on iron-sulfur proteins as donors"/>
    <property type="evidence" value="ECO:0007669"/>
    <property type="project" value="InterPro"/>
</dbReference>
<dbReference type="OrthoDB" id="9782739at2"/>
<evidence type="ECO:0000256" key="6">
    <source>
        <dbReference type="ARBA" id="ARBA00022723"/>
    </source>
</evidence>
<dbReference type="SUPFAM" id="SSF57662">
    <property type="entry name" value="Ferredoxin thioredoxin reductase (FTR), catalytic beta chain"/>
    <property type="match status" value="1"/>
</dbReference>
<evidence type="ECO:0000256" key="9">
    <source>
        <dbReference type="ARBA" id="ARBA00023014"/>
    </source>
</evidence>
<dbReference type="RefSeq" id="WP_144306237.1">
    <property type="nucleotide sequence ID" value="NZ_QMIF01000010.1"/>
</dbReference>
<accession>A0A6P1ZE57</accession>
<keyword evidence="5" id="KW-0004">4Fe-4S</keyword>
<keyword evidence="7" id="KW-0560">Oxidoreductase</keyword>
<evidence type="ECO:0000256" key="2">
    <source>
        <dbReference type="ARBA" id="ARBA00003945"/>
    </source>
</evidence>
<sequence length="112" mass="13163">MTAEKLYETLKKIQEPKGNYFNKDLENMTMPLLESLLENKKTYGYMVCPCRIASGEYEQDRDIICPCAYREPDMKEYGACFCGLYVTEEWNAAPEDEHEYVPERRPPEKLAF</sequence>
<name>A0A6P1ZE57_9BACT</name>
<gene>
    <name evidence="14" type="ORF">DQK91_14920</name>
</gene>
<proteinExistence type="inferred from homology"/>
<comment type="catalytic activity">
    <reaction evidence="13">
        <text>[thioredoxin]-disulfide + 2 reduced [2Fe-2S]-[ferredoxin] + 2 H(+) = [thioredoxin]-dithiol + 2 oxidized [2Fe-2S]-[ferredoxin]</text>
        <dbReference type="Rhea" id="RHEA:42336"/>
        <dbReference type="Rhea" id="RHEA-COMP:10000"/>
        <dbReference type="Rhea" id="RHEA-COMP:10001"/>
        <dbReference type="Rhea" id="RHEA-COMP:10698"/>
        <dbReference type="Rhea" id="RHEA-COMP:10700"/>
        <dbReference type="ChEBI" id="CHEBI:15378"/>
        <dbReference type="ChEBI" id="CHEBI:29950"/>
        <dbReference type="ChEBI" id="CHEBI:33737"/>
        <dbReference type="ChEBI" id="CHEBI:33738"/>
        <dbReference type="ChEBI" id="CHEBI:50058"/>
        <dbReference type="EC" id="1.8.7.2"/>
    </reaction>
</comment>
<dbReference type="InterPro" id="IPR036644">
    <property type="entry name" value="FTR_bsu_sf"/>
</dbReference>
<protein>
    <recommendedName>
        <fullName evidence="4">ferredoxin:thioredoxin reductase</fullName>
        <ecNumber evidence="4">1.8.7.2</ecNumber>
    </recommendedName>
    <alternativeName>
        <fullName evidence="12">Ferredoxin-thioredoxin reductase subunit B</fullName>
    </alternativeName>
</protein>
<comment type="function">
    <text evidence="2">Catalytic subunit of the ferredoxin-thioredoxin reductase (FTR), which catalyzes the two-electron reduction of thioredoxins by the electrons provided by reduced ferredoxin.</text>
</comment>
<comment type="cofactor">
    <cofactor evidence="1">
        <name>[4Fe-4S] cluster</name>
        <dbReference type="ChEBI" id="CHEBI:49883"/>
    </cofactor>
</comment>
<evidence type="ECO:0000256" key="11">
    <source>
        <dbReference type="ARBA" id="ARBA00026011"/>
    </source>
</evidence>
<evidence type="ECO:0000313" key="14">
    <source>
        <dbReference type="EMBL" id="TVM32563.1"/>
    </source>
</evidence>
<dbReference type="EMBL" id="QMIF01000010">
    <property type="protein sequence ID" value="TVM32563.1"/>
    <property type="molecule type" value="Genomic_DNA"/>
</dbReference>
<keyword evidence="6" id="KW-0479">Metal-binding</keyword>
<comment type="similarity">
    <text evidence="3">Belongs to the ferredoxin thioredoxin reductase beta subunit family.</text>
</comment>
<reference evidence="14 15" key="1">
    <citation type="submission" date="2018-06" db="EMBL/GenBank/DDBJ databases">
        <title>Complete genome of Desulfovibrio marinus P48SEP.</title>
        <authorList>
            <person name="Crispim J.S."/>
            <person name="Vidigal P.M.P."/>
            <person name="Silva L.C.F."/>
            <person name="Araujo L.C."/>
            <person name="Laguardia C.N."/>
            <person name="Dias R.S."/>
            <person name="Sousa M.P."/>
            <person name="Paula S.O."/>
            <person name="Silva C."/>
        </authorList>
    </citation>
    <scope>NUCLEOTIDE SEQUENCE [LARGE SCALE GENOMIC DNA]</scope>
    <source>
        <strain evidence="14 15">P48SEP</strain>
    </source>
</reference>
<dbReference type="Proteomes" id="UP000434052">
    <property type="component" value="Unassembled WGS sequence"/>
</dbReference>
<comment type="subunit">
    <text evidence="11">Heterodimer of subunit A (variable subunit) and subunit B (catalytic subunit). Heterodimeric FTR forms a complex with ferredoxin and thioredoxin.</text>
</comment>
<dbReference type="GO" id="GO:0046872">
    <property type="term" value="F:metal ion binding"/>
    <property type="evidence" value="ECO:0007669"/>
    <property type="project" value="UniProtKB-KW"/>
</dbReference>
<evidence type="ECO:0000313" key="15">
    <source>
        <dbReference type="Proteomes" id="UP000434052"/>
    </source>
</evidence>
<keyword evidence="9" id="KW-0411">Iron-sulfur</keyword>
<evidence type="ECO:0000256" key="10">
    <source>
        <dbReference type="ARBA" id="ARBA00023157"/>
    </source>
</evidence>
<evidence type="ECO:0000256" key="7">
    <source>
        <dbReference type="ARBA" id="ARBA00023002"/>
    </source>
</evidence>
<evidence type="ECO:0000256" key="1">
    <source>
        <dbReference type="ARBA" id="ARBA00001966"/>
    </source>
</evidence>
<evidence type="ECO:0000256" key="12">
    <source>
        <dbReference type="ARBA" id="ARBA00030295"/>
    </source>
</evidence>
<evidence type="ECO:0000256" key="5">
    <source>
        <dbReference type="ARBA" id="ARBA00022485"/>
    </source>
</evidence>
<organism evidence="14 15">
    <name type="scientific">Oceanidesulfovibrio marinus</name>
    <dbReference type="NCBI Taxonomy" id="370038"/>
    <lineage>
        <taxon>Bacteria</taxon>
        <taxon>Pseudomonadati</taxon>
        <taxon>Thermodesulfobacteriota</taxon>
        <taxon>Desulfovibrionia</taxon>
        <taxon>Desulfovibrionales</taxon>
        <taxon>Desulfovibrionaceae</taxon>
        <taxon>Oceanidesulfovibrio</taxon>
    </lineage>
</organism>
<dbReference type="AlphaFoldDB" id="A0A6P1ZE57"/>
<keyword evidence="8" id="KW-0408">Iron</keyword>
<dbReference type="InterPro" id="IPR004209">
    <property type="entry name" value="FTR_bsu"/>
</dbReference>
<evidence type="ECO:0000256" key="13">
    <source>
        <dbReference type="ARBA" id="ARBA00048150"/>
    </source>
</evidence>
<dbReference type="PANTHER" id="PTHR35113">
    <property type="entry name" value="FERREDOXIN-THIOREDOXIN REDUCTASE CATALYTIC CHAIN, CHLOROPLASTIC"/>
    <property type="match status" value="1"/>
</dbReference>